<protein>
    <recommendedName>
        <fullName evidence="1">Anhydro-N-acetylmuramic acid kinase</fullName>
        <ecNumber evidence="1">2.7.1.170</ecNumber>
    </recommendedName>
    <alternativeName>
        <fullName evidence="1">AnhMurNAc kinase</fullName>
    </alternativeName>
</protein>
<comment type="function">
    <text evidence="1">Catalyzes the specific phosphorylation of 1,6-anhydro-N-acetylmuramic acid (anhMurNAc) with the simultaneous cleavage of the 1,6-anhydro ring, generating MurNAc-6-P. Is required for the utilization of anhMurNAc either imported from the medium or derived from its own cell wall murein, and thus plays a role in cell wall recycling.</text>
</comment>
<dbReference type="PANTHER" id="PTHR30605">
    <property type="entry name" value="ANHYDRO-N-ACETYLMURAMIC ACID KINASE"/>
    <property type="match status" value="1"/>
</dbReference>
<name>A0A2U1CY59_9GAMM</name>
<keyword evidence="1" id="KW-0067">ATP-binding</keyword>
<dbReference type="EC" id="2.7.1.170" evidence="1"/>
<dbReference type="RefSeq" id="WP_116919029.1">
    <property type="nucleotide sequence ID" value="NZ_QEKQ01000004.1"/>
</dbReference>
<dbReference type="CDD" id="cd24050">
    <property type="entry name" value="ASKHA_NBD_ANMK"/>
    <property type="match status" value="1"/>
</dbReference>
<comment type="pathway">
    <text evidence="1">Cell wall biogenesis; peptidoglycan recycling.</text>
</comment>
<proteinExistence type="inferred from homology"/>
<dbReference type="UniPathway" id="UPA00343"/>
<accession>A0A2U1CY59</accession>
<dbReference type="Pfam" id="PF03702">
    <property type="entry name" value="AnmK"/>
    <property type="match status" value="1"/>
</dbReference>
<evidence type="ECO:0000313" key="2">
    <source>
        <dbReference type="EMBL" id="PVY77056.1"/>
    </source>
</evidence>
<reference evidence="2 3" key="1">
    <citation type="submission" date="2018-04" db="EMBL/GenBank/DDBJ databases">
        <title>Genomic Encyclopedia of Type Strains, Phase IV (KMG-IV): sequencing the most valuable type-strain genomes for metagenomic binning, comparative biology and taxonomic classification.</title>
        <authorList>
            <person name="Goeker M."/>
        </authorList>
    </citation>
    <scope>NUCLEOTIDE SEQUENCE [LARGE SCALE GENOMIC DNA]</scope>
    <source>
        <strain evidence="2 3">DSM 28688</strain>
    </source>
</reference>
<dbReference type="NCBIfam" id="NF007139">
    <property type="entry name" value="PRK09585.1-3"/>
    <property type="match status" value="1"/>
</dbReference>
<evidence type="ECO:0000256" key="1">
    <source>
        <dbReference type="HAMAP-Rule" id="MF_01270"/>
    </source>
</evidence>
<dbReference type="GO" id="GO:0009254">
    <property type="term" value="P:peptidoglycan turnover"/>
    <property type="evidence" value="ECO:0007669"/>
    <property type="project" value="UniProtKB-UniRule"/>
</dbReference>
<dbReference type="GO" id="GO:0005524">
    <property type="term" value="F:ATP binding"/>
    <property type="evidence" value="ECO:0007669"/>
    <property type="project" value="UniProtKB-UniRule"/>
</dbReference>
<sequence>MTADIWLGLISGTSMDGIDAVLVSFLPERIEIHKTLSHHYDPTLRQQLLRLSQNQGTPDDVGAIDQAVGKTFAEAACRVIKESGLNRDRIRAIGSHGQTIRHQPNGDQNFSLQIGDPNVIAERTGIQTVADFRRRDMAAGGQGAPMVPAFHRAWFGDEAEDRCIVNIGGITNITWLPAGDASAANGFDTGPGNALLDAWCLDQNGRPFDDNGDWARQGQIDQGLLEDMLTDAYFALPAPKSTGKERFNLEWIQTYRRRHPDTSPEDVQRTLLALTVETLNRQLPAGAPKTLYICGGGAQNQFLMECLRSTISAPIDTTDTLGLAPDWVEAVAFAWLARQTLNGQPGNLPSVTGANSPKILGGIWPA</sequence>
<keyword evidence="1 2" id="KW-0418">Kinase</keyword>
<dbReference type="OrthoDB" id="9763949at2"/>
<gene>
    <name evidence="1" type="primary">anmK</name>
    <name evidence="2" type="ORF">C8D92_104290</name>
</gene>
<dbReference type="UniPathway" id="UPA00544"/>
<organism evidence="2 3">
    <name type="scientific">Tamilnaduibacter salinus</name>
    <dbReference type="NCBI Taxonomy" id="1484056"/>
    <lineage>
        <taxon>Bacteria</taxon>
        <taxon>Pseudomonadati</taxon>
        <taxon>Pseudomonadota</taxon>
        <taxon>Gammaproteobacteria</taxon>
        <taxon>Pseudomonadales</taxon>
        <taxon>Marinobacteraceae</taxon>
        <taxon>Tamilnaduibacter</taxon>
    </lineage>
</organism>
<comment type="pathway">
    <text evidence="1">Amino-sugar metabolism; 1,6-anhydro-N-acetylmuramate degradation.</text>
</comment>
<dbReference type="HAMAP" id="MF_01270">
    <property type="entry name" value="AnhMurNAc_kinase"/>
    <property type="match status" value="1"/>
</dbReference>
<comment type="similarity">
    <text evidence="1">Belongs to the anhydro-N-acetylmuramic acid kinase family.</text>
</comment>
<keyword evidence="1" id="KW-0808">Transferase</keyword>
<comment type="catalytic activity">
    <reaction evidence="1">
        <text>1,6-anhydro-N-acetyl-beta-muramate + ATP + H2O = N-acetyl-D-muramate 6-phosphate + ADP + H(+)</text>
        <dbReference type="Rhea" id="RHEA:24952"/>
        <dbReference type="ChEBI" id="CHEBI:15377"/>
        <dbReference type="ChEBI" id="CHEBI:15378"/>
        <dbReference type="ChEBI" id="CHEBI:30616"/>
        <dbReference type="ChEBI" id="CHEBI:58690"/>
        <dbReference type="ChEBI" id="CHEBI:58722"/>
        <dbReference type="ChEBI" id="CHEBI:456216"/>
        <dbReference type="EC" id="2.7.1.170"/>
    </reaction>
</comment>
<feature type="binding site" evidence="1">
    <location>
        <begin position="12"/>
        <end position="19"/>
    </location>
    <ligand>
        <name>ATP</name>
        <dbReference type="ChEBI" id="CHEBI:30616"/>
    </ligand>
</feature>
<dbReference type="Gene3D" id="3.30.420.40">
    <property type="match status" value="2"/>
</dbReference>
<dbReference type="GO" id="GO:0097175">
    <property type="term" value="P:1,6-anhydro-N-acetyl-beta-muramic acid catabolic process"/>
    <property type="evidence" value="ECO:0007669"/>
    <property type="project" value="UniProtKB-UniRule"/>
</dbReference>
<dbReference type="GO" id="GO:0016773">
    <property type="term" value="F:phosphotransferase activity, alcohol group as acceptor"/>
    <property type="evidence" value="ECO:0007669"/>
    <property type="project" value="UniProtKB-UniRule"/>
</dbReference>
<dbReference type="PANTHER" id="PTHR30605:SF0">
    <property type="entry name" value="ANHYDRO-N-ACETYLMURAMIC ACID KINASE"/>
    <property type="match status" value="1"/>
</dbReference>
<comment type="caution">
    <text evidence="2">The sequence shown here is derived from an EMBL/GenBank/DDBJ whole genome shotgun (WGS) entry which is preliminary data.</text>
</comment>
<dbReference type="SUPFAM" id="SSF53067">
    <property type="entry name" value="Actin-like ATPase domain"/>
    <property type="match status" value="1"/>
</dbReference>
<dbReference type="AlphaFoldDB" id="A0A2U1CY59"/>
<dbReference type="Proteomes" id="UP000245887">
    <property type="component" value="Unassembled WGS sequence"/>
</dbReference>
<dbReference type="EMBL" id="QEKQ01000004">
    <property type="protein sequence ID" value="PVY77056.1"/>
    <property type="molecule type" value="Genomic_DNA"/>
</dbReference>
<keyword evidence="1" id="KW-0547">Nucleotide-binding</keyword>
<keyword evidence="1" id="KW-0119">Carbohydrate metabolism</keyword>
<dbReference type="InterPro" id="IPR005338">
    <property type="entry name" value="Anhydro_N_Ac-Mur_kinase"/>
</dbReference>
<dbReference type="GO" id="GO:0006040">
    <property type="term" value="P:amino sugar metabolic process"/>
    <property type="evidence" value="ECO:0007669"/>
    <property type="project" value="InterPro"/>
</dbReference>
<evidence type="ECO:0000313" key="3">
    <source>
        <dbReference type="Proteomes" id="UP000245887"/>
    </source>
</evidence>
<dbReference type="InterPro" id="IPR043129">
    <property type="entry name" value="ATPase_NBD"/>
</dbReference>
<dbReference type="GO" id="GO:0016301">
    <property type="term" value="F:kinase activity"/>
    <property type="evidence" value="ECO:0007669"/>
    <property type="project" value="UniProtKB-KW"/>
</dbReference>